<organism evidence="9 10">
    <name type="scientific">Paenibacillus durus</name>
    <name type="common">Paenibacillus azotofixans</name>
    <dbReference type="NCBI Taxonomy" id="44251"/>
    <lineage>
        <taxon>Bacteria</taxon>
        <taxon>Bacillati</taxon>
        <taxon>Bacillota</taxon>
        <taxon>Bacilli</taxon>
        <taxon>Bacillales</taxon>
        <taxon>Paenibacillaceae</taxon>
        <taxon>Paenibacillus</taxon>
    </lineage>
</organism>
<feature type="domain" description="Pseudouridine synthase II N-terminal" evidence="6">
    <location>
        <begin position="26"/>
        <end position="178"/>
    </location>
</feature>
<dbReference type="Gene3D" id="3.30.2350.10">
    <property type="entry name" value="Pseudouridine synthase"/>
    <property type="match status" value="1"/>
</dbReference>
<feature type="domain" description="tRNA pseudouridylate synthase B C-terminal" evidence="8">
    <location>
        <begin position="179"/>
        <end position="237"/>
    </location>
</feature>
<dbReference type="PANTHER" id="PTHR13767">
    <property type="entry name" value="TRNA-PSEUDOURIDINE SYNTHASE"/>
    <property type="match status" value="1"/>
</dbReference>
<accession>A0A089HSF3</accession>
<keyword evidence="3 5" id="KW-0819">tRNA processing</keyword>
<dbReference type="InterPro" id="IPR014780">
    <property type="entry name" value="tRNA_psdUridine_synth_TruB"/>
</dbReference>
<dbReference type="NCBIfam" id="TIGR00431">
    <property type="entry name" value="TruB"/>
    <property type="match status" value="1"/>
</dbReference>
<dbReference type="EC" id="5.4.99.25" evidence="5"/>
<dbReference type="HAMAP" id="MF_01080">
    <property type="entry name" value="TruB_bact"/>
    <property type="match status" value="1"/>
</dbReference>
<name>A0A089HSF3_PAEDU</name>
<evidence type="ECO:0000256" key="5">
    <source>
        <dbReference type="HAMAP-Rule" id="MF_01080"/>
    </source>
</evidence>
<dbReference type="STRING" id="44251.PDUR_16310"/>
<protein>
    <recommendedName>
        <fullName evidence="5">tRNA pseudouridine synthase B</fullName>
        <ecNumber evidence="5">5.4.99.25</ecNumber>
    </recommendedName>
    <alternativeName>
        <fullName evidence="5">tRNA pseudouridine(55) synthase</fullName>
        <shortName evidence="5">Psi55 synthase</shortName>
    </alternativeName>
    <alternativeName>
        <fullName evidence="5">tRNA pseudouridylate synthase</fullName>
    </alternativeName>
    <alternativeName>
        <fullName evidence="5">tRNA-uridine isomerase</fullName>
    </alternativeName>
</protein>
<evidence type="ECO:0000259" key="6">
    <source>
        <dbReference type="Pfam" id="PF01509"/>
    </source>
</evidence>
<evidence type="ECO:0000256" key="1">
    <source>
        <dbReference type="ARBA" id="ARBA00000385"/>
    </source>
</evidence>
<dbReference type="KEGG" id="pdu:PDUR_16310"/>
<dbReference type="GO" id="GO:1990481">
    <property type="term" value="P:mRNA pseudouridine synthesis"/>
    <property type="evidence" value="ECO:0007669"/>
    <property type="project" value="TreeGrafter"/>
</dbReference>
<dbReference type="Proteomes" id="UP000029409">
    <property type="component" value="Chromosome"/>
</dbReference>
<feature type="domain" description="tRNA pseudouridine synthase II TruB subfamily 1 C-terminal" evidence="7">
    <location>
        <begin position="241"/>
        <end position="300"/>
    </location>
</feature>
<evidence type="ECO:0000256" key="3">
    <source>
        <dbReference type="ARBA" id="ARBA00022694"/>
    </source>
</evidence>
<dbReference type="EMBL" id="CP009288">
    <property type="protein sequence ID" value="AIQ13298.1"/>
    <property type="molecule type" value="Genomic_DNA"/>
</dbReference>
<dbReference type="RefSeq" id="WP_042207088.1">
    <property type="nucleotide sequence ID" value="NZ_CP009288.1"/>
</dbReference>
<comment type="similarity">
    <text evidence="2 5">Belongs to the pseudouridine synthase TruB family. Type 1 subfamily.</text>
</comment>
<reference evidence="9 10" key="1">
    <citation type="submission" date="2014-08" db="EMBL/GenBank/DDBJ databases">
        <title>Comparative genomics of the Paenibacillus odorifer group.</title>
        <authorList>
            <person name="den Bakker H.C."/>
            <person name="Tsai Y.-C."/>
            <person name="Martin N."/>
            <person name="Korlach J."/>
            <person name="Wiedmann M."/>
        </authorList>
    </citation>
    <scope>NUCLEOTIDE SEQUENCE [LARGE SCALE GENOMIC DNA]</scope>
    <source>
        <strain evidence="9 10">DSM 1735</strain>
    </source>
</reference>
<comment type="catalytic activity">
    <reaction evidence="1 5">
        <text>uridine(55) in tRNA = pseudouridine(55) in tRNA</text>
        <dbReference type="Rhea" id="RHEA:42532"/>
        <dbReference type="Rhea" id="RHEA-COMP:10101"/>
        <dbReference type="Rhea" id="RHEA-COMP:10102"/>
        <dbReference type="ChEBI" id="CHEBI:65314"/>
        <dbReference type="ChEBI" id="CHEBI:65315"/>
        <dbReference type="EC" id="5.4.99.25"/>
    </reaction>
</comment>
<proteinExistence type="inferred from homology"/>
<dbReference type="InterPro" id="IPR015240">
    <property type="entry name" value="tRNA_sdUridine_synth_fam1_C"/>
</dbReference>
<dbReference type="GO" id="GO:0031119">
    <property type="term" value="P:tRNA pseudouridine synthesis"/>
    <property type="evidence" value="ECO:0007669"/>
    <property type="project" value="UniProtKB-UniRule"/>
</dbReference>
<dbReference type="Pfam" id="PF09157">
    <property type="entry name" value="TruB-C_2"/>
    <property type="match status" value="1"/>
</dbReference>
<dbReference type="FunFam" id="3.30.2350.10:FF:000011">
    <property type="entry name" value="tRNA pseudouridine synthase B"/>
    <property type="match status" value="1"/>
</dbReference>
<dbReference type="SUPFAM" id="SSF55120">
    <property type="entry name" value="Pseudouridine synthase"/>
    <property type="match status" value="1"/>
</dbReference>
<evidence type="ECO:0000313" key="9">
    <source>
        <dbReference type="EMBL" id="AIQ13298.1"/>
    </source>
</evidence>
<sequence>MSELEGVLAVYKPAGFTSHDVVAKTRRILGMKRIGHAGTLDPQVTGVLPLCLGRATRVVEYIQELPKEYIATLRLGMSSDTEDLTGTVTETADDIRVTEDEVRRTLDSFRGIISQTPPMYSAVKVGGKRLYELAREGKTVERKSREVEIYEIEMLEMVWNGRFPDITFRVLCSKGTYIRTLCVDIGQALSLPGVMVKLERTMSAGIRADRCLTLEEIGERMANGSLQEFLIPADEAIHHLPAHKVADEKKAAALQGQRLAARFVAPEVLVDGPIRLYDLQGSFLGIYKREETGSIAPVKVFAQG</sequence>
<evidence type="ECO:0000259" key="8">
    <source>
        <dbReference type="Pfam" id="PF16198"/>
    </source>
</evidence>
<dbReference type="GO" id="GO:0003723">
    <property type="term" value="F:RNA binding"/>
    <property type="evidence" value="ECO:0007669"/>
    <property type="project" value="InterPro"/>
</dbReference>
<dbReference type="OrthoDB" id="9802309at2"/>
<dbReference type="GO" id="GO:0160148">
    <property type="term" value="F:tRNA pseudouridine(55) synthase activity"/>
    <property type="evidence" value="ECO:0007669"/>
    <property type="project" value="UniProtKB-EC"/>
</dbReference>
<evidence type="ECO:0000256" key="4">
    <source>
        <dbReference type="ARBA" id="ARBA00023235"/>
    </source>
</evidence>
<dbReference type="eggNOG" id="COG0130">
    <property type="taxonomic scope" value="Bacteria"/>
</dbReference>
<feature type="active site" description="Nucleophile" evidence="5">
    <location>
        <position position="41"/>
    </location>
</feature>
<evidence type="ECO:0000256" key="2">
    <source>
        <dbReference type="ARBA" id="ARBA00005642"/>
    </source>
</evidence>
<gene>
    <name evidence="5" type="primary">truB</name>
    <name evidence="9" type="ORF">PDUR_16310</name>
</gene>
<dbReference type="InterPro" id="IPR032819">
    <property type="entry name" value="TruB_C"/>
</dbReference>
<evidence type="ECO:0000313" key="10">
    <source>
        <dbReference type="Proteomes" id="UP000029409"/>
    </source>
</evidence>
<dbReference type="Pfam" id="PF16198">
    <property type="entry name" value="TruB_C_2"/>
    <property type="match status" value="1"/>
</dbReference>
<dbReference type="AlphaFoldDB" id="A0A089HSF3"/>
<dbReference type="InterPro" id="IPR020103">
    <property type="entry name" value="PsdUridine_synth_cat_dom_sf"/>
</dbReference>
<dbReference type="PANTHER" id="PTHR13767:SF2">
    <property type="entry name" value="PSEUDOURIDYLATE SYNTHASE TRUB1"/>
    <property type="match status" value="1"/>
</dbReference>
<comment type="function">
    <text evidence="5">Responsible for synthesis of pseudouridine from uracil-55 in the psi GC loop of transfer RNAs.</text>
</comment>
<keyword evidence="4 5" id="KW-0413">Isomerase</keyword>
<dbReference type="Pfam" id="PF01509">
    <property type="entry name" value="TruB_N"/>
    <property type="match status" value="1"/>
</dbReference>
<dbReference type="InterPro" id="IPR002501">
    <property type="entry name" value="PsdUridine_synth_N"/>
</dbReference>
<keyword evidence="10" id="KW-1185">Reference proteome</keyword>
<evidence type="ECO:0000259" key="7">
    <source>
        <dbReference type="Pfam" id="PF09157"/>
    </source>
</evidence>
<dbReference type="CDD" id="cd02573">
    <property type="entry name" value="PseudoU_synth_EcTruB"/>
    <property type="match status" value="1"/>
</dbReference>